<sequence>MTKPFTIHIPMLRKKGMLEQMNSFYEDILGYERDPVLSILRVPNHSNLAVCFKYSNFSKVENKKDKESLYEFFVEKNFPTLCQNLKERGVEFDMLARTPGFYFARIMDPSGNSIEIISESFEDDLNFDISSWNIYQDID</sequence>
<protein>
    <recommendedName>
        <fullName evidence="3">VOC family protein</fullName>
    </recommendedName>
</protein>
<dbReference type="RefSeq" id="WP_153283530.1">
    <property type="nucleotide sequence ID" value="NZ_CP045644.1"/>
</dbReference>
<evidence type="ECO:0000313" key="1">
    <source>
        <dbReference type="EMBL" id="QFZ84908.1"/>
    </source>
</evidence>
<dbReference type="SUPFAM" id="SSF54593">
    <property type="entry name" value="Glyoxalase/Bleomycin resistance protein/Dihydroxybiphenyl dioxygenase"/>
    <property type="match status" value="1"/>
</dbReference>
<dbReference type="CDD" id="cd06587">
    <property type="entry name" value="VOC"/>
    <property type="match status" value="1"/>
</dbReference>
<dbReference type="EMBL" id="CP045644">
    <property type="protein sequence ID" value="QFZ84908.1"/>
    <property type="molecule type" value="Genomic_DNA"/>
</dbReference>
<dbReference type="InterPro" id="IPR029068">
    <property type="entry name" value="Glyas_Bleomycin-R_OHBP_Dase"/>
</dbReference>
<dbReference type="AlphaFoldDB" id="A0A5Q0M6T8"/>
<evidence type="ECO:0008006" key="3">
    <source>
        <dbReference type="Google" id="ProtNLM"/>
    </source>
</evidence>
<name>A0A5Q0M6T8_VARPD</name>
<accession>A0A5Q0M6T8</accession>
<reference evidence="1 2" key="1">
    <citation type="submission" date="2019-10" db="EMBL/GenBank/DDBJ databases">
        <title>Complete genome sequence of Variovorax paradoxus 5C-2.</title>
        <authorList>
            <person name="Gogoleva N.E."/>
            <person name="Balkin A.S."/>
        </authorList>
    </citation>
    <scope>NUCLEOTIDE SEQUENCE [LARGE SCALE GENOMIC DNA]</scope>
    <source>
        <strain evidence="1 2">5C-2</strain>
    </source>
</reference>
<organism evidence="1 2">
    <name type="scientific">Variovorax paradoxus</name>
    <dbReference type="NCBI Taxonomy" id="34073"/>
    <lineage>
        <taxon>Bacteria</taxon>
        <taxon>Pseudomonadati</taxon>
        <taxon>Pseudomonadota</taxon>
        <taxon>Betaproteobacteria</taxon>
        <taxon>Burkholderiales</taxon>
        <taxon>Comamonadaceae</taxon>
        <taxon>Variovorax</taxon>
    </lineage>
</organism>
<dbReference type="Proteomes" id="UP000326780">
    <property type="component" value="Chromosome"/>
</dbReference>
<evidence type="ECO:0000313" key="2">
    <source>
        <dbReference type="Proteomes" id="UP000326780"/>
    </source>
</evidence>
<gene>
    <name evidence="1" type="ORF">GFK26_20160</name>
</gene>
<dbReference type="Gene3D" id="3.10.180.10">
    <property type="entry name" value="2,3-Dihydroxybiphenyl 1,2-Dioxygenase, domain 1"/>
    <property type="match status" value="1"/>
</dbReference>
<proteinExistence type="predicted"/>